<feature type="domain" description="ABC transporter" evidence="4">
    <location>
        <begin position="5"/>
        <end position="242"/>
    </location>
</feature>
<keyword evidence="3 5" id="KW-0067">ATP-binding</keyword>
<protein>
    <submittedName>
        <fullName evidence="5">ABC transporter ATP-binding protein</fullName>
    </submittedName>
</protein>
<dbReference type="PANTHER" id="PTHR42734">
    <property type="entry name" value="METAL TRANSPORT SYSTEM ATP-BINDING PROTEIN TM_0124-RELATED"/>
    <property type="match status" value="1"/>
</dbReference>
<proteinExistence type="predicted"/>
<dbReference type="EMBL" id="CP072384">
    <property type="protein sequence ID" value="QUC07382.1"/>
    <property type="molecule type" value="Genomic_DNA"/>
</dbReference>
<organism evidence="5 6">
    <name type="scientific">Arachnia rubra</name>
    <dbReference type="NCBI Taxonomy" id="1547448"/>
    <lineage>
        <taxon>Bacteria</taxon>
        <taxon>Bacillati</taxon>
        <taxon>Actinomycetota</taxon>
        <taxon>Actinomycetes</taxon>
        <taxon>Propionibacteriales</taxon>
        <taxon>Propionibacteriaceae</taxon>
        <taxon>Arachnia</taxon>
    </lineage>
</organism>
<dbReference type="SUPFAM" id="SSF52540">
    <property type="entry name" value="P-loop containing nucleoside triphosphate hydrolases"/>
    <property type="match status" value="1"/>
</dbReference>
<dbReference type="InterPro" id="IPR003439">
    <property type="entry name" value="ABC_transporter-like_ATP-bd"/>
</dbReference>
<evidence type="ECO:0000256" key="1">
    <source>
        <dbReference type="ARBA" id="ARBA00022448"/>
    </source>
</evidence>
<dbReference type="CDD" id="cd03214">
    <property type="entry name" value="ABC_Iron-Siderophores_B12_Hemin"/>
    <property type="match status" value="1"/>
</dbReference>
<dbReference type="RefSeq" id="WP_212321799.1">
    <property type="nucleotide sequence ID" value="NZ_AP024463.1"/>
</dbReference>
<sequence>MNPVLRVTDVEFGYHPGKPVLRDISFEVSPGEVFIILGANGCGKSTLMRTILGECKPTSGRITVGGDDVTSLGVKQLAQRMAMVFQDHSAPFPFTVLDVVKMGRTPHLPPFASPTKKDNVICLEALETVGLKDLAFEPYTQLSGGERQLVLIARALAQRTGVVLMDEPTSHLDYRNATTVISTAHTLAHEQDKAVVMITHLPDQAFYYPSRVALMRNGRFFASGPSEAVLTSENLSKVYGMDMLVLTASDENGRRYLTCRPALSDPHGM</sequence>
<keyword evidence="1" id="KW-0813">Transport</keyword>
<dbReference type="SMART" id="SM00382">
    <property type="entry name" value="AAA"/>
    <property type="match status" value="1"/>
</dbReference>
<keyword evidence="6" id="KW-1185">Reference proteome</keyword>
<reference evidence="5 6" key="1">
    <citation type="submission" date="2021-03" db="EMBL/GenBank/DDBJ databases">
        <title>Human Oral Microbial Genomes.</title>
        <authorList>
            <person name="Johnston C.D."/>
            <person name="Chen T."/>
            <person name="Dewhirst F.E."/>
        </authorList>
    </citation>
    <scope>NUCLEOTIDE SEQUENCE [LARGE SCALE GENOMIC DNA]</scope>
    <source>
        <strain evidence="5 6">DSMZ 100122</strain>
    </source>
</reference>
<gene>
    <name evidence="5" type="ORF">J5A65_10605</name>
</gene>
<accession>A0ABX7Y2S6</accession>
<evidence type="ECO:0000313" key="5">
    <source>
        <dbReference type="EMBL" id="QUC07382.1"/>
    </source>
</evidence>
<dbReference type="InterPro" id="IPR017871">
    <property type="entry name" value="ABC_transporter-like_CS"/>
</dbReference>
<dbReference type="PROSITE" id="PS50893">
    <property type="entry name" value="ABC_TRANSPORTER_2"/>
    <property type="match status" value="1"/>
</dbReference>
<evidence type="ECO:0000256" key="3">
    <source>
        <dbReference type="ARBA" id="ARBA00022840"/>
    </source>
</evidence>
<evidence type="ECO:0000256" key="2">
    <source>
        <dbReference type="ARBA" id="ARBA00022741"/>
    </source>
</evidence>
<evidence type="ECO:0000259" key="4">
    <source>
        <dbReference type="PROSITE" id="PS50893"/>
    </source>
</evidence>
<dbReference type="PROSITE" id="PS00211">
    <property type="entry name" value="ABC_TRANSPORTER_1"/>
    <property type="match status" value="1"/>
</dbReference>
<dbReference type="Gene3D" id="3.40.50.300">
    <property type="entry name" value="P-loop containing nucleotide triphosphate hydrolases"/>
    <property type="match status" value="1"/>
</dbReference>
<dbReference type="PANTHER" id="PTHR42734:SF19">
    <property type="entry name" value="IRON COMPOUNDS ABC TRANSPORTER, ATP-BINDING PROTEIN"/>
    <property type="match status" value="1"/>
</dbReference>
<dbReference type="InterPro" id="IPR003593">
    <property type="entry name" value="AAA+_ATPase"/>
</dbReference>
<dbReference type="Proteomes" id="UP000678513">
    <property type="component" value="Chromosome"/>
</dbReference>
<dbReference type="InterPro" id="IPR027417">
    <property type="entry name" value="P-loop_NTPase"/>
</dbReference>
<dbReference type="Pfam" id="PF00005">
    <property type="entry name" value="ABC_tran"/>
    <property type="match status" value="1"/>
</dbReference>
<keyword evidence="2" id="KW-0547">Nucleotide-binding</keyword>
<dbReference type="InterPro" id="IPR050153">
    <property type="entry name" value="Metal_Ion_Import_ABC"/>
</dbReference>
<dbReference type="GO" id="GO:0005524">
    <property type="term" value="F:ATP binding"/>
    <property type="evidence" value="ECO:0007669"/>
    <property type="project" value="UniProtKB-KW"/>
</dbReference>
<evidence type="ECO:0000313" key="6">
    <source>
        <dbReference type="Proteomes" id="UP000678513"/>
    </source>
</evidence>
<name>A0ABX7Y2S6_9ACTN</name>